<accession>A0A0F9LBE8</accession>
<reference evidence="1" key="1">
    <citation type="journal article" date="2015" name="Nature">
        <title>Complex archaea that bridge the gap between prokaryotes and eukaryotes.</title>
        <authorList>
            <person name="Spang A."/>
            <person name="Saw J.H."/>
            <person name="Jorgensen S.L."/>
            <person name="Zaremba-Niedzwiedzka K."/>
            <person name="Martijn J."/>
            <person name="Lind A.E."/>
            <person name="van Eijk R."/>
            <person name="Schleper C."/>
            <person name="Guy L."/>
            <person name="Ettema T.J."/>
        </authorList>
    </citation>
    <scope>NUCLEOTIDE SEQUENCE</scope>
</reference>
<protein>
    <submittedName>
        <fullName evidence="1">Uncharacterized protein</fullName>
    </submittedName>
</protein>
<comment type="caution">
    <text evidence="1">The sequence shown here is derived from an EMBL/GenBank/DDBJ whole genome shotgun (WGS) entry which is preliminary data.</text>
</comment>
<dbReference type="EMBL" id="LAZR01006417">
    <property type="protein sequence ID" value="KKM92249.1"/>
    <property type="molecule type" value="Genomic_DNA"/>
</dbReference>
<dbReference type="AlphaFoldDB" id="A0A0F9LBE8"/>
<name>A0A0F9LBE8_9ZZZZ</name>
<gene>
    <name evidence="1" type="ORF">LCGC14_1220300</name>
</gene>
<evidence type="ECO:0000313" key="1">
    <source>
        <dbReference type="EMBL" id="KKM92249.1"/>
    </source>
</evidence>
<proteinExistence type="predicted"/>
<organism evidence="1">
    <name type="scientific">marine sediment metagenome</name>
    <dbReference type="NCBI Taxonomy" id="412755"/>
    <lineage>
        <taxon>unclassified sequences</taxon>
        <taxon>metagenomes</taxon>
        <taxon>ecological metagenomes</taxon>
    </lineage>
</organism>
<sequence>MLGHQEMTTGGIFYYQPLQCPCCQLDTAGNHQWNCPCNPYSVGINDIIIRNGYPITYNFRSTVETIR</sequence>